<dbReference type="InterPro" id="IPR000095">
    <property type="entry name" value="CRIB_dom"/>
</dbReference>
<reference evidence="3" key="1">
    <citation type="journal article" date="2020" name="New Phytol.">
        <title>Comparative genomics reveals dynamic genome evolution in host specialist ectomycorrhizal fungi.</title>
        <authorList>
            <person name="Lofgren L.A."/>
            <person name="Nguyen N.H."/>
            <person name="Vilgalys R."/>
            <person name="Ruytinx J."/>
            <person name="Liao H.L."/>
            <person name="Branco S."/>
            <person name="Kuo A."/>
            <person name="LaButti K."/>
            <person name="Lipzen A."/>
            <person name="Andreopoulos W."/>
            <person name="Pangilinan J."/>
            <person name="Riley R."/>
            <person name="Hundley H."/>
            <person name="Na H."/>
            <person name="Barry K."/>
            <person name="Grigoriev I.V."/>
            <person name="Stajich J.E."/>
            <person name="Kennedy P.G."/>
        </authorList>
    </citation>
    <scope>NUCLEOTIDE SEQUENCE</scope>
    <source>
        <strain evidence="3">FC203</strain>
    </source>
</reference>
<evidence type="ECO:0000313" key="4">
    <source>
        <dbReference type="Proteomes" id="UP001195769"/>
    </source>
</evidence>
<dbReference type="RefSeq" id="XP_041221794.1">
    <property type="nucleotide sequence ID" value="XM_041372437.1"/>
</dbReference>
<gene>
    <name evidence="3" type="ORF">F5891DRAFT_604284</name>
</gene>
<dbReference type="PROSITE" id="PS50108">
    <property type="entry name" value="CRIB"/>
    <property type="match status" value="1"/>
</dbReference>
<feature type="compositionally biased region" description="Acidic residues" evidence="1">
    <location>
        <begin position="122"/>
        <end position="133"/>
    </location>
</feature>
<comment type="caution">
    <text evidence="3">The sequence shown here is derived from an EMBL/GenBank/DDBJ whole genome shotgun (WGS) entry which is preliminary data.</text>
</comment>
<evidence type="ECO:0000313" key="3">
    <source>
        <dbReference type="EMBL" id="KAG1896218.1"/>
    </source>
</evidence>
<feature type="compositionally biased region" description="Basic and acidic residues" evidence="1">
    <location>
        <begin position="17"/>
        <end position="33"/>
    </location>
</feature>
<name>A0AAD4HH00_9AGAM</name>
<evidence type="ECO:0000259" key="2">
    <source>
        <dbReference type="PROSITE" id="PS50108"/>
    </source>
</evidence>
<feature type="compositionally biased region" description="Low complexity" evidence="1">
    <location>
        <begin position="54"/>
        <end position="73"/>
    </location>
</feature>
<organism evidence="3 4">
    <name type="scientific">Suillus fuscotomentosus</name>
    <dbReference type="NCBI Taxonomy" id="1912939"/>
    <lineage>
        <taxon>Eukaryota</taxon>
        <taxon>Fungi</taxon>
        <taxon>Dikarya</taxon>
        <taxon>Basidiomycota</taxon>
        <taxon>Agaricomycotina</taxon>
        <taxon>Agaricomycetes</taxon>
        <taxon>Agaricomycetidae</taxon>
        <taxon>Boletales</taxon>
        <taxon>Suillineae</taxon>
        <taxon>Suillaceae</taxon>
        <taxon>Suillus</taxon>
    </lineage>
</organism>
<feature type="domain" description="CRIB" evidence="2">
    <location>
        <begin position="135"/>
        <end position="148"/>
    </location>
</feature>
<dbReference type="EMBL" id="JABBWK010000057">
    <property type="protein sequence ID" value="KAG1896218.1"/>
    <property type="molecule type" value="Genomic_DNA"/>
</dbReference>
<feature type="region of interest" description="Disordered" evidence="1">
    <location>
        <begin position="1"/>
        <end position="150"/>
    </location>
</feature>
<accession>A0AAD4HH00</accession>
<protein>
    <recommendedName>
        <fullName evidence="2">CRIB domain-containing protein</fullName>
    </recommendedName>
</protein>
<dbReference type="GeneID" id="64666735"/>
<dbReference type="Proteomes" id="UP001195769">
    <property type="component" value="Unassembled WGS sequence"/>
</dbReference>
<sequence>MSSKNNSRFSTLKVFKFNKERSPPPPPPKDDQHFQQGLQVQGGPYGSSKSLYNPSVTSLSPPSDLLPSLPTTPDYNRASPESAPSVRSFGPAMSIESEKSKRSLFKFSSMGKRNKSTRNLIETEDPEPPQEDESISKPWNFQHHIHVDEG</sequence>
<evidence type="ECO:0000256" key="1">
    <source>
        <dbReference type="SAM" id="MobiDB-lite"/>
    </source>
</evidence>
<proteinExistence type="predicted"/>
<feature type="compositionally biased region" description="Polar residues" evidence="1">
    <location>
        <begin position="1"/>
        <end position="10"/>
    </location>
</feature>
<dbReference type="AlphaFoldDB" id="A0AAD4HH00"/>
<keyword evidence="4" id="KW-1185">Reference proteome</keyword>